<protein>
    <recommendedName>
        <fullName evidence="1">Atos-like conserved domain-containing protein</fullName>
    </recommendedName>
</protein>
<dbReference type="InterPro" id="IPR025261">
    <property type="entry name" value="Atos-like_cons_dom"/>
</dbReference>
<dbReference type="SMART" id="SM01177">
    <property type="entry name" value="DUF4210"/>
    <property type="match status" value="1"/>
</dbReference>
<sequence>MGLPQVSSNETSVGENRPLSTYVYSAPQIGGVHTIDLDGMRVGAVSRTCGDSVCNNLGEFQRKTSPYLSNSPDGFERRFLDTTPNFHEAKNVQHPVSRIVGFKYETKDVQSDCLNGHTPASAIVSVKEADPSGSHVRKRMLSPLSKMLLPENFSGDSLDIGSRNLFRDSHSREDICGNTSVQDNKKANIGSKNHLGIPIWSRTNCSDRNDDLYKCRETSSVFFTDGPIIEDKGLLPFSYLPSPGIDPFFESSEAVSHSGATSIPSKDKISSPLSMSPLGPKIYERVKSAGGGRFFKKDEILRNAARSLDESTSGVIFSTEDDEFRIGSDDIDILRKDAQSSSLDNKTGIKWRLRHNSGNGLNYKKIGRNLRGFPVRRSLVGSFEESLISGRLSLGKSSQKIDGFLAVLSITGGNFSPKSQKLPFAVTSVDGDSYLLYYACIDLAGNSRSNKCWSGNPRKIIGNDDQQSGKNRFRIPIKGRIQLVLSNPEKTPIHTYFCNYDLSDMPAGTKTFLRQKVFLTSSGLNFTSEKEEHMNLKMKDEDTAIGRPLRYALHLRFVCPFSNKDSRLVNRSDPLLSSEKRRMGNIEERRFYLNGDMKVVFPQRHSDADEGKLKVEYDFPEDPKYFDISS</sequence>
<dbReference type="PANTHER" id="PTHR13199:SF23">
    <property type="entry name" value="MEIOSIS CHROMOSOME SEGREGATION FAMILY PROTEIN"/>
    <property type="match status" value="1"/>
</dbReference>
<dbReference type="InterPro" id="IPR051506">
    <property type="entry name" value="ATOS_Transcription_Regulators"/>
</dbReference>
<proteinExistence type="predicted"/>
<name>A0ABD3RLX9_9LAMI</name>
<evidence type="ECO:0000313" key="3">
    <source>
        <dbReference type="Proteomes" id="UP001634393"/>
    </source>
</evidence>
<organism evidence="2 3">
    <name type="scientific">Penstemon smallii</name>
    <dbReference type="NCBI Taxonomy" id="265156"/>
    <lineage>
        <taxon>Eukaryota</taxon>
        <taxon>Viridiplantae</taxon>
        <taxon>Streptophyta</taxon>
        <taxon>Embryophyta</taxon>
        <taxon>Tracheophyta</taxon>
        <taxon>Spermatophyta</taxon>
        <taxon>Magnoliopsida</taxon>
        <taxon>eudicotyledons</taxon>
        <taxon>Gunneridae</taxon>
        <taxon>Pentapetalae</taxon>
        <taxon>asterids</taxon>
        <taxon>lamiids</taxon>
        <taxon>Lamiales</taxon>
        <taxon>Plantaginaceae</taxon>
        <taxon>Cheloneae</taxon>
        <taxon>Penstemon</taxon>
    </lineage>
</organism>
<dbReference type="Proteomes" id="UP001634393">
    <property type="component" value="Unassembled WGS sequence"/>
</dbReference>
<dbReference type="AlphaFoldDB" id="A0ABD3RLX9"/>
<dbReference type="EMBL" id="JBJXBP010000008">
    <property type="protein sequence ID" value="KAL3813925.1"/>
    <property type="molecule type" value="Genomic_DNA"/>
</dbReference>
<reference evidence="2 3" key="1">
    <citation type="submission" date="2024-12" db="EMBL/GenBank/DDBJ databases">
        <title>The unique morphological basis and parallel evolutionary history of personate flowers in Penstemon.</title>
        <authorList>
            <person name="Depatie T.H."/>
            <person name="Wessinger C.A."/>
        </authorList>
    </citation>
    <scope>NUCLEOTIDE SEQUENCE [LARGE SCALE GENOMIC DNA]</scope>
    <source>
        <strain evidence="2">WTNN_2</strain>
        <tissue evidence="2">Leaf</tissue>
    </source>
</reference>
<evidence type="ECO:0000259" key="1">
    <source>
        <dbReference type="SMART" id="SM01177"/>
    </source>
</evidence>
<accession>A0ABD3RLX9</accession>
<gene>
    <name evidence="2" type="ORF">ACJIZ3_015193</name>
</gene>
<dbReference type="InterPro" id="IPR033473">
    <property type="entry name" value="Atos-like_C"/>
</dbReference>
<dbReference type="Pfam" id="PF13915">
    <property type="entry name" value="DUF4210"/>
    <property type="match status" value="1"/>
</dbReference>
<keyword evidence="3" id="KW-1185">Reference proteome</keyword>
<feature type="domain" description="Atos-like conserved" evidence="1">
    <location>
        <begin position="379"/>
        <end position="438"/>
    </location>
</feature>
<dbReference type="PANTHER" id="PTHR13199">
    <property type="entry name" value="GH03947P"/>
    <property type="match status" value="1"/>
</dbReference>
<comment type="caution">
    <text evidence="2">The sequence shown here is derived from an EMBL/GenBank/DDBJ whole genome shotgun (WGS) entry which is preliminary data.</text>
</comment>
<dbReference type="Pfam" id="PF13889">
    <property type="entry name" value="Chromosome_seg"/>
    <property type="match status" value="1"/>
</dbReference>
<evidence type="ECO:0000313" key="2">
    <source>
        <dbReference type="EMBL" id="KAL3813925.1"/>
    </source>
</evidence>